<reference evidence="1 2" key="1">
    <citation type="journal article" date="2018" name="Nat. Genet.">
        <title>The Rosa genome provides new insights in the design of modern roses.</title>
        <authorList>
            <person name="Bendahmane M."/>
        </authorList>
    </citation>
    <scope>NUCLEOTIDE SEQUENCE [LARGE SCALE GENOMIC DNA]</scope>
    <source>
        <strain evidence="2">cv. Old Blush</strain>
    </source>
</reference>
<dbReference type="EC" id="3.6.3.54" evidence="1"/>
<dbReference type="AlphaFoldDB" id="A0A2P6P7T3"/>
<dbReference type="Gene3D" id="3.30.70.100">
    <property type="match status" value="1"/>
</dbReference>
<dbReference type="Gramene" id="PRQ17990">
    <property type="protein sequence ID" value="PRQ17990"/>
    <property type="gene ID" value="RchiOBHm_Chr7g0200961"/>
</dbReference>
<evidence type="ECO:0000313" key="2">
    <source>
        <dbReference type="Proteomes" id="UP000238479"/>
    </source>
</evidence>
<dbReference type="Proteomes" id="UP000238479">
    <property type="component" value="Chromosome 7"/>
</dbReference>
<accession>A0A2P6P7T3</accession>
<gene>
    <name evidence="1" type="ORF">RchiOBHm_Chr7g0200961</name>
</gene>
<evidence type="ECO:0000313" key="1">
    <source>
        <dbReference type="EMBL" id="PRQ17990.1"/>
    </source>
</evidence>
<sequence length="113" mass="13178">MYHEECSFIKFCSLILRPSQEFELRQPLDWLIHHLSYHNSVVGALQSVNAVFRASVALLQNRADVVFDPRLVKEADKEKQKRECEKMGDAMKSLENRTLDSKGRSISLLLWMR</sequence>
<dbReference type="EMBL" id="PDCK01000045">
    <property type="protein sequence ID" value="PRQ17990.1"/>
    <property type="molecule type" value="Genomic_DNA"/>
</dbReference>
<keyword evidence="2" id="KW-1185">Reference proteome</keyword>
<keyword evidence="1" id="KW-0378">Hydrolase</keyword>
<organism evidence="1 2">
    <name type="scientific">Rosa chinensis</name>
    <name type="common">China rose</name>
    <dbReference type="NCBI Taxonomy" id="74649"/>
    <lineage>
        <taxon>Eukaryota</taxon>
        <taxon>Viridiplantae</taxon>
        <taxon>Streptophyta</taxon>
        <taxon>Embryophyta</taxon>
        <taxon>Tracheophyta</taxon>
        <taxon>Spermatophyta</taxon>
        <taxon>Magnoliopsida</taxon>
        <taxon>eudicotyledons</taxon>
        <taxon>Gunneridae</taxon>
        <taxon>Pentapetalae</taxon>
        <taxon>rosids</taxon>
        <taxon>fabids</taxon>
        <taxon>Rosales</taxon>
        <taxon>Rosaceae</taxon>
        <taxon>Rosoideae</taxon>
        <taxon>Rosoideae incertae sedis</taxon>
        <taxon>Rosa</taxon>
    </lineage>
</organism>
<protein>
    <submittedName>
        <fullName evidence="1">Putative cu(+) exporting ATPase</fullName>
        <ecNumber evidence="1">3.6.3.54</ecNumber>
    </submittedName>
</protein>
<name>A0A2P6P7T3_ROSCH</name>
<comment type="caution">
    <text evidence="1">The sequence shown here is derived from an EMBL/GenBank/DDBJ whole genome shotgun (WGS) entry which is preliminary data.</text>
</comment>
<dbReference type="GO" id="GO:0016787">
    <property type="term" value="F:hydrolase activity"/>
    <property type="evidence" value="ECO:0007669"/>
    <property type="project" value="UniProtKB-KW"/>
</dbReference>
<proteinExistence type="predicted"/>